<keyword evidence="1" id="KW-0396">Initiation factor</keyword>
<proteinExistence type="predicted"/>
<evidence type="ECO:0000313" key="2">
    <source>
        <dbReference type="Proteomes" id="UP001056778"/>
    </source>
</evidence>
<keyword evidence="2" id="KW-1185">Reference proteome</keyword>
<protein>
    <submittedName>
        <fullName evidence="1">Eukaryotic translation initiation factor 2 subunit 1</fullName>
    </submittedName>
</protein>
<name>A0ACB9TN61_HOLOL</name>
<dbReference type="EMBL" id="CM043016">
    <property type="protein sequence ID" value="KAI4468212.1"/>
    <property type="molecule type" value="Genomic_DNA"/>
</dbReference>
<gene>
    <name evidence="1" type="ORF">MML48_2g00011684</name>
</gene>
<comment type="caution">
    <text evidence="1">The sequence shown here is derived from an EMBL/GenBank/DDBJ whole genome shotgun (WGS) entry which is preliminary data.</text>
</comment>
<sequence length="342" mass="38660">MPLKKSQQHPAADPEKHFGGGKTREYGIPPRIEVKMPLSCRFYKERYPEVEDVVMVNVRSIAEMGAYVHLLEYNDIEGMILLSELSRRRIRSINKLIRVGKTEPVVVIRVDKEKGYIDLSKRRVSTEDVEKCTERFAKAKAVNSILRHVAELLKYENDEQLEELYQKTAWHFEEKYKKKASAYDAFKQAVIKRKLTSQAVKIRADIECACYGYEGIDAVKAALTAGLALSTEELPIKINLIAPPRYVMTTSTPEKQDGLKILNDAIVAIKKKIADYGGVFNIQMAPKVVTATDEAELVKQMERAEAENAEVAGDDDEEEQEEGQVFSDGENAQNGEQSDEEK</sequence>
<accession>A0ACB9TN61</accession>
<evidence type="ECO:0000313" key="1">
    <source>
        <dbReference type="EMBL" id="KAI4468212.1"/>
    </source>
</evidence>
<organism evidence="1 2">
    <name type="scientific">Holotrichia oblita</name>
    <name type="common">Chafer beetle</name>
    <dbReference type="NCBI Taxonomy" id="644536"/>
    <lineage>
        <taxon>Eukaryota</taxon>
        <taxon>Metazoa</taxon>
        <taxon>Ecdysozoa</taxon>
        <taxon>Arthropoda</taxon>
        <taxon>Hexapoda</taxon>
        <taxon>Insecta</taxon>
        <taxon>Pterygota</taxon>
        <taxon>Neoptera</taxon>
        <taxon>Endopterygota</taxon>
        <taxon>Coleoptera</taxon>
        <taxon>Polyphaga</taxon>
        <taxon>Scarabaeiformia</taxon>
        <taxon>Scarabaeidae</taxon>
        <taxon>Melolonthinae</taxon>
        <taxon>Holotrichia</taxon>
    </lineage>
</organism>
<dbReference type="Proteomes" id="UP001056778">
    <property type="component" value="Chromosome 2"/>
</dbReference>
<reference evidence="1" key="1">
    <citation type="submission" date="2022-04" db="EMBL/GenBank/DDBJ databases">
        <title>Chromosome-scale genome assembly of Holotrichia oblita Faldermann.</title>
        <authorList>
            <person name="Rongchong L."/>
        </authorList>
    </citation>
    <scope>NUCLEOTIDE SEQUENCE</scope>
    <source>
        <strain evidence="1">81SQS9</strain>
    </source>
</reference>
<keyword evidence="1" id="KW-0648">Protein biosynthesis</keyword>